<dbReference type="InterPro" id="IPR001683">
    <property type="entry name" value="PX_dom"/>
</dbReference>
<protein>
    <recommendedName>
        <fullName evidence="1">PX domain-containing protein</fullName>
    </recommendedName>
</protein>
<keyword evidence="3" id="KW-1185">Reference proteome</keyword>
<evidence type="ECO:0000313" key="2">
    <source>
        <dbReference type="EMBL" id="CEP03121.1"/>
    </source>
</evidence>
<feature type="domain" description="PX" evidence="1">
    <location>
        <begin position="154"/>
        <end position="283"/>
    </location>
</feature>
<dbReference type="PROSITE" id="PS50195">
    <property type="entry name" value="PX"/>
    <property type="match status" value="2"/>
</dbReference>
<dbReference type="PANTHER" id="PTHR22775">
    <property type="entry name" value="SORTING NEXIN"/>
    <property type="match status" value="1"/>
</dbReference>
<dbReference type="EMBL" id="CDSF01000141">
    <property type="protein sequence ID" value="CEP03121.1"/>
    <property type="molecule type" value="Genomic_DNA"/>
</dbReference>
<gene>
    <name evidence="2" type="ORF">PBRA_009339</name>
</gene>
<evidence type="ECO:0000259" key="1">
    <source>
        <dbReference type="PROSITE" id="PS50195"/>
    </source>
</evidence>
<organism evidence="2 3">
    <name type="scientific">Plasmodiophora brassicae</name>
    <name type="common">Clubroot disease agent</name>
    <dbReference type="NCBI Taxonomy" id="37360"/>
    <lineage>
        <taxon>Eukaryota</taxon>
        <taxon>Sar</taxon>
        <taxon>Rhizaria</taxon>
        <taxon>Endomyxa</taxon>
        <taxon>Phytomyxea</taxon>
        <taxon>Plasmodiophorida</taxon>
        <taxon>Plasmodiophoridae</taxon>
        <taxon>Plasmodiophora</taxon>
    </lineage>
</organism>
<dbReference type="PANTHER" id="PTHR22775:SF3">
    <property type="entry name" value="SORTING NEXIN-13"/>
    <property type="match status" value="1"/>
</dbReference>
<reference evidence="2 3" key="1">
    <citation type="submission" date="2015-02" db="EMBL/GenBank/DDBJ databases">
        <authorList>
            <person name="Chooi Y.-H."/>
        </authorList>
    </citation>
    <scope>NUCLEOTIDE SEQUENCE [LARGE SCALE GENOMIC DNA]</scope>
    <source>
        <strain evidence="2">E3</strain>
    </source>
</reference>
<dbReference type="CDD" id="cd06093">
    <property type="entry name" value="PX_domain"/>
    <property type="match status" value="2"/>
</dbReference>
<dbReference type="Gene3D" id="3.30.1520.10">
    <property type="entry name" value="Phox-like domain"/>
    <property type="match status" value="2"/>
</dbReference>
<dbReference type="Pfam" id="PF00787">
    <property type="entry name" value="PX"/>
    <property type="match status" value="2"/>
</dbReference>
<dbReference type="OrthoDB" id="10545359at2759"/>
<sequence length="283" mass="32438">MFDGRRHLHDDVRRYRADEARLRIISADVVRFHVDQGLSTATYDINVRSVSGRWSVSRRYRQFHDLQAALTALFDPRLLPSLPPRTFLGHVHDADFLEHRRRHLDMYLQMLANTDYFECRPLHDFLQPCDGHVGAALAGSPAGAPVDDQTALHRFEVTLLHWQYSEASDPKSEVVYQFEICEYFTPAQYLKWVLPATMYDFKQFHACLRRRFPSDVLPDLPAWSLTQSTAQAAFADARATQLEAFLQKVINCGPLACPDLHSFIQLDNANRHISTGMNISALP</sequence>
<dbReference type="Proteomes" id="UP000039324">
    <property type="component" value="Unassembled WGS sequence"/>
</dbReference>
<feature type="domain" description="PX" evidence="1">
    <location>
        <begin position="21"/>
        <end position="133"/>
    </location>
</feature>
<dbReference type="InterPro" id="IPR036871">
    <property type="entry name" value="PX_dom_sf"/>
</dbReference>
<accession>A0A0G4J7A3</accession>
<name>A0A0G4J7A3_PLABS</name>
<dbReference type="SUPFAM" id="SSF64268">
    <property type="entry name" value="PX domain"/>
    <property type="match status" value="2"/>
</dbReference>
<proteinExistence type="predicted"/>
<dbReference type="AlphaFoldDB" id="A0A0G4J7A3"/>
<dbReference type="SMART" id="SM00312">
    <property type="entry name" value="PX"/>
    <property type="match status" value="2"/>
</dbReference>
<evidence type="ECO:0000313" key="3">
    <source>
        <dbReference type="Proteomes" id="UP000039324"/>
    </source>
</evidence>
<dbReference type="GO" id="GO:0035091">
    <property type="term" value="F:phosphatidylinositol binding"/>
    <property type="evidence" value="ECO:0007669"/>
    <property type="project" value="InterPro"/>
</dbReference>